<dbReference type="CDD" id="cd17503">
    <property type="entry name" value="MFS_LmrB_MDR_like"/>
    <property type="match status" value="1"/>
</dbReference>
<organism evidence="10 11">
    <name type="scientific">Ancylobacter oerskovii</name>
    <dbReference type="NCBI Taxonomy" id="459519"/>
    <lineage>
        <taxon>Bacteria</taxon>
        <taxon>Pseudomonadati</taxon>
        <taxon>Pseudomonadota</taxon>
        <taxon>Alphaproteobacteria</taxon>
        <taxon>Hyphomicrobiales</taxon>
        <taxon>Xanthobacteraceae</taxon>
        <taxon>Ancylobacter</taxon>
    </lineage>
</organism>
<feature type="transmembrane region" description="Helical" evidence="8">
    <location>
        <begin position="54"/>
        <end position="75"/>
    </location>
</feature>
<accession>A0ABW4Z3B9</accession>
<evidence type="ECO:0000256" key="1">
    <source>
        <dbReference type="ARBA" id="ARBA00004651"/>
    </source>
</evidence>
<comment type="similarity">
    <text evidence="2">Belongs to the major facilitator superfamily. EmrB family.</text>
</comment>
<keyword evidence="11" id="KW-1185">Reference proteome</keyword>
<keyword evidence="7 8" id="KW-0472">Membrane</keyword>
<feature type="transmembrane region" description="Helical" evidence="8">
    <location>
        <begin position="226"/>
        <end position="249"/>
    </location>
</feature>
<evidence type="ECO:0000313" key="10">
    <source>
        <dbReference type="EMBL" id="MFD2143096.1"/>
    </source>
</evidence>
<dbReference type="InterPro" id="IPR011701">
    <property type="entry name" value="MFS"/>
</dbReference>
<dbReference type="InterPro" id="IPR020846">
    <property type="entry name" value="MFS_dom"/>
</dbReference>
<dbReference type="Gene3D" id="1.20.1250.20">
    <property type="entry name" value="MFS general substrate transporter like domains"/>
    <property type="match status" value="1"/>
</dbReference>
<feature type="transmembrane region" description="Helical" evidence="8">
    <location>
        <begin position="301"/>
        <end position="323"/>
    </location>
</feature>
<feature type="transmembrane region" description="Helical" evidence="8">
    <location>
        <begin position="170"/>
        <end position="189"/>
    </location>
</feature>
<dbReference type="EMBL" id="JBHUHD010000001">
    <property type="protein sequence ID" value="MFD2143096.1"/>
    <property type="molecule type" value="Genomic_DNA"/>
</dbReference>
<evidence type="ECO:0000256" key="5">
    <source>
        <dbReference type="ARBA" id="ARBA00022692"/>
    </source>
</evidence>
<keyword evidence="3" id="KW-0813">Transport</keyword>
<reference evidence="11" key="1">
    <citation type="journal article" date="2019" name="Int. J. Syst. Evol. Microbiol.">
        <title>The Global Catalogue of Microorganisms (GCM) 10K type strain sequencing project: providing services to taxonomists for standard genome sequencing and annotation.</title>
        <authorList>
            <consortium name="The Broad Institute Genomics Platform"/>
            <consortium name="The Broad Institute Genome Sequencing Center for Infectious Disease"/>
            <person name="Wu L."/>
            <person name="Ma J."/>
        </authorList>
    </citation>
    <scope>NUCLEOTIDE SEQUENCE [LARGE SCALE GENOMIC DNA]</scope>
    <source>
        <strain evidence="11">CCM 7435</strain>
    </source>
</reference>
<gene>
    <name evidence="10" type="ORF">ACFSNC_22035</name>
</gene>
<name>A0ABW4Z3B9_9HYPH</name>
<sequence length="513" mass="54979">MSAAAARPEGATRAIITVCAMLATLMQALDSTIANVALPYMQGSLSATADQITWVLTSYIVAAAIMTAPVGWLSARFGRKNVFLASLIGFTVASMLCGVAQSLTQMVVFRLAQGVFGAALVPLSQATMMDIYPLHQRGQAMAIWGMGVMLGPILGPTLGGWLTDAYNWRWVFYVNLPFGLLAIAGLIVFMKDEGRNDGLRFDWTGFGVLALGIGALQMMLDRGEQLDWFGSTEIVAEAVLAALGLYLFAVHMLTHDKPFLSPRLFRDRNFAAGLVIMFAIGMVLLATSALLAPYLQRLGGYPVQTAGLLMAPRGFGTMLAMMIAGRLVSRLEPRLVMLAGLAMIAWSLWDMTGWTPDIDTRSMILNSIAQGAGLGFVFTPLTVVAFATLAPELRTDGTALFSLVRNVGSAIGVSITSFLLAQNTQIMHAQIAEHVTPFNPMVQSGGAYQFWNIANPSSLAAMNAEITRQATAIAYVDDFKLMMLVTLPTALLLLMMKAPPRAPAGGGHVEVLD</sequence>
<dbReference type="PROSITE" id="PS50850">
    <property type="entry name" value="MFS"/>
    <property type="match status" value="1"/>
</dbReference>
<evidence type="ECO:0000256" key="7">
    <source>
        <dbReference type="ARBA" id="ARBA00023136"/>
    </source>
</evidence>
<evidence type="ECO:0000313" key="11">
    <source>
        <dbReference type="Proteomes" id="UP001597299"/>
    </source>
</evidence>
<feature type="domain" description="Major facilitator superfamily (MFS) profile" evidence="9">
    <location>
        <begin position="16"/>
        <end position="501"/>
    </location>
</feature>
<dbReference type="Proteomes" id="UP001597299">
    <property type="component" value="Unassembled WGS sequence"/>
</dbReference>
<evidence type="ECO:0000256" key="4">
    <source>
        <dbReference type="ARBA" id="ARBA00022475"/>
    </source>
</evidence>
<dbReference type="PANTHER" id="PTHR42718:SF9">
    <property type="entry name" value="MAJOR FACILITATOR SUPERFAMILY MULTIDRUG TRANSPORTER MFSC"/>
    <property type="match status" value="1"/>
</dbReference>
<evidence type="ECO:0000256" key="8">
    <source>
        <dbReference type="SAM" id="Phobius"/>
    </source>
</evidence>
<feature type="transmembrane region" description="Helical" evidence="8">
    <location>
        <begin position="372"/>
        <end position="391"/>
    </location>
</feature>
<dbReference type="InterPro" id="IPR036259">
    <property type="entry name" value="MFS_trans_sf"/>
</dbReference>
<comment type="caution">
    <text evidence="10">The sequence shown here is derived from an EMBL/GenBank/DDBJ whole genome shotgun (WGS) entry which is preliminary data.</text>
</comment>
<keyword evidence="6 8" id="KW-1133">Transmembrane helix</keyword>
<comment type="subcellular location">
    <subcellularLocation>
        <location evidence="1">Cell membrane</location>
        <topology evidence="1">Multi-pass membrane protein</topology>
    </subcellularLocation>
</comment>
<dbReference type="Pfam" id="PF07690">
    <property type="entry name" value="MFS_1"/>
    <property type="match status" value="1"/>
</dbReference>
<proteinExistence type="inferred from homology"/>
<dbReference type="PANTHER" id="PTHR42718">
    <property type="entry name" value="MAJOR FACILITATOR SUPERFAMILY MULTIDRUG TRANSPORTER MFSC"/>
    <property type="match status" value="1"/>
</dbReference>
<evidence type="ECO:0000256" key="2">
    <source>
        <dbReference type="ARBA" id="ARBA00008537"/>
    </source>
</evidence>
<evidence type="ECO:0000259" key="9">
    <source>
        <dbReference type="PROSITE" id="PS50850"/>
    </source>
</evidence>
<dbReference type="SUPFAM" id="SSF103473">
    <property type="entry name" value="MFS general substrate transporter"/>
    <property type="match status" value="1"/>
</dbReference>
<dbReference type="InterPro" id="IPR004638">
    <property type="entry name" value="EmrB-like"/>
</dbReference>
<evidence type="ECO:0000256" key="3">
    <source>
        <dbReference type="ARBA" id="ARBA00022448"/>
    </source>
</evidence>
<dbReference type="Gene3D" id="1.20.1720.10">
    <property type="entry name" value="Multidrug resistance protein D"/>
    <property type="match status" value="1"/>
</dbReference>
<protein>
    <submittedName>
        <fullName evidence="10">DHA2 family efflux MFS transporter permease subunit</fullName>
    </submittedName>
</protein>
<feature type="transmembrane region" description="Helical" evidence="8">
    <location>
        <begin position="140"/>
        <end position="158"/>
    </location>
</feature>
<evidence type="ECO:0000256" key="6">
    <source>
        <dbReference type="ARBA" id="ARBA00022989"/>
    </source>
</evidence>
<feature type="transmembrane region" description="Helical" evidence="8">
    <location>
        <begin position="270"/>
        <end position="295"/>
    </location>
</feature>
<keyword evidence="5 8" id="KW-0812">Transmembrane</keyword>
<feature type="transmembrane region" description="Helical" evidence="8">
    <location>
        <begin position="82"/>
        <end position="101"/>
    </location>
</feature>
<dbReference type="NCBIfam" id="TIGR00711">
    <property type="entry name" value="efflux_EmrB"/>
    <property type="match status" value="1"/>
</dbReference>
<feature type="transmembrane region" description="Helical" evidence="8">
    <location>
        <begin position="335"/>
        <end position="352"/>
    </location>
</feature>
<keyword evidence="4" id="KW-1003">Cell membrane</keyword>
<dbReference type="RefSeq" id="WP_213355895.1">
    <property type="nucleotide sequence ID" value="NZ_JAHBGB010000044.1"/>
</dbReference>